<dbReference type="AlphaFoldDB" id="A0A4Z1GLA7"/>
<dbReference type="SUPFAM" id="SSF48403">
    <property type="entry name" value="Ankyrin repeat"/>
    <property type="match status" value="1"/>
</dbReference>
<feature type="domain" description="Nephrocystin 3-like N-terminal" evidence="5">
    <location>
        <begin position="306"/>
        <end position="341"/>
    </location>
</feature>
<dbReference type="PANTHER" id="PTHR24198:SF165">
    <property type="entry name" value="ANKYRIN REPEAT-CONTAINING PROTEIN-RELATED"/>
    <property type="match status" value="1"/>
</dbReference>
<keyword evidence="2 3" id="KW-0040">ANK repeat</keyword>
<dbReference type="Pfam" id="PF17100">
    <property type="entry name" value="NACHT_N"/>
    <property type="match status" value="1"/>
</dbReference>
<gene>
    <name evidence="6" type="ORF">BHYA_0188g00100</name>
</gene>
<keyword evidence="1" id="KW-0677">Repeat</keyword>
<evidence type="ECO:0000313" key="7">
    <source>
        <dbReference type="Proteomes" id="UP000297814"/>
    </source>
</evidence>
<evidence type="ECO:0000256" key="1">
    <source>
        <dbReference type="ARBA" id="ARBA00022737"/>
    </source>
</evidence>
<evidence type="ECO:0000259" key="5">
    <source>
        <dbReference type="Pfam" id="PF24883"/>
    </source>
</evidence>
<sequence>MPIGERFKRGLSSIKASFKSRSEVLQEPVQSESSVDITGSGAVSVRKSGESVIQNGKKAAGKRIQKPLHDGSTCLMTGTLTTTTNDSQLSHENDLWFQASEKLKADDPELYEQYSLIICRETDKSNEYHPNESAKSLANAATLLKVCQNSLETLNAPSGRADKVFEKTIEIVGLAEDFVGSVVSAEPHGAVAWAGVCLFLPLLLNPSQQDEACRKGLEELPFLIYKYSLVESICATESSGSAIANTANMLSELLKVSIQRYQAVINIGIESKQRERTKEGMECLQAFRSANLYEEQKDRNPDRVDGTCKWLLESKIFRDWRDGESSGLLWISADPGCGKTAESKKGGCSIDPPDTFEESPSLDACDRELEAQRQRALYEAILNKSPRRSDTEKLLHIIVGAERPLSTDEINIATNIKVCYDGSQTFEDICLEDSKRYPGMLHNLSLMIISYFNLYEVGKHVIYDPNFDNQELEACKGGYTPLLQATWNTSIDMVQLPIKSGANANHKTGMGRPLEVALYLGDLVILQSVAEVAIDERTQLLTVLDMAVMNSRRDEFVPIFLDSSVYPTTERYPEMALSWALRTGSIRLIELLLSSGADPTYTIFKEMPSSCMCATPLELSFGINFKHSEGPKLGEWTCKHEMLNILLSKAKTLSSFAALYAHTDSTELLLGEPHDTKESVEVTALVAGVISGSERVFERLIRDRADTNISIKLGSPLFVVAAISTVAIVQLLINNGAQVMPSELEGSEHSSPLVIAAALGNIDIVELLLKSGVDVERGTAIILHSMLACGKEIEGRFYPSAIEAAEMENHEDVVALLWEYRARQAVTGVEEVGVTMMPSRVEEVED</sequence>
<feature type="repeat" description="ANK" evidence="3">
    <location>
        <begin position="477"/>
        <end position="509"/>
    </location>
</feature>
<protein>
    <recommendedName>
        <fullName evidence="8">NWD NACHT-NTPase N-terminal domain-containing protein</fullName>
    </recommendedName>
</protein>
<evidence type="ECO:0000256" key="2">
    <source>
        <dbReference type="ARBA" id="ARBA00023043"/>
    </source>
</evidence>
<dbReference type="Pfam" id="PF12796">
    <property type="entry name" value="Ank_2"/>
    <property type="match status" value="1"/>
</dbReference>
<evidence type="ECO:0000313" key="6">
    <source>
        <dbReference type="EMBL" id="TGO34643.1"/>
    </source>
</evidence>
<proteinExistence type="predicted"/>
<keyword evidence="7" id="KW-1185">Reference proteome</keyword>
<feature type="domain" description="NWD NACHT-NTPase N-terminal" evidence="4">
    <location>
        <begin position="94"/>
        <end position="271"/>
    </location>
</feature>
<dbReference type="InterPro" id="IPR002110">
    <property type="entry name" value="Ankyrin_rpt"/>
</dbReference>
<dbReference type="PROSITE" id="PS50088">
    <property type="entry name" value="ANK_REPEAT"/>
    <property type="match status" value="2"/>
</dbReference>
<reference evidence="6 7" key="1">
    <citation type="submission" date="2017-12" db="EMBL/GenBank/DDBJ databases">
        <title>Comparative genomics of Botrytis spp.</title>
        <authorList>
            <person name="Valero-Jimenez C.A."/>
            <person name="Tapia P."/>
            <person name="Veloso J."/>
            <person name="Silva-Moreno E."/>
            <person name="Staats M."/>
            <person name="Valdes J.H."/>
            <person name="Van Kan J.A.L."/>
        </authorList>
    </citation>
    <scope>NUCLEOTIDE SEQUENCE [LARGE SCALE GENOMIC DNA]</scope>
    <source>
        <strain evidence="6 7">Bh0001</strain>
    </source>
</reference>
<dbReference type="Gene3D" id="1.25.40.20">
    <property type="entry name" value="Ankyrin repeat-containing domain"/>
    <property type="match status" value="2"/>
</dbReference>
<dbReference type="SMART" id="SM00248">
    <property type="entry name" value="ANK"/>
    <property type="match status" value="6"/>
</dbReference>
<name>A0A4Z1GLA7_9HELO</name>
<dbReference type="InterPro" id="IPR056884">
    <property type="entry name" value="NPHP3-like_N"/>
</dbReference>
<dbReference type="InterPro" id="IPR031359">
    <property type="entry name" value="NACHT_N"/>
</dbReference>
<evidence type="ECO:0000256" key="3">
    <source>
        <dbReference type="PROSITE-ProRule" id="PRU00023"/>
    </source>
</evidence>
<dbReference type="EMBL" id="PQXK01000188">
    <property type="protein sequence ID" value="TGO34643.1"/>
    <property type="molecule type" value="Genomic_DNA"/>
</dbReference>
<dbReference type="Proteomes" id="UP000297814">
    <property type="component" value="Unassembled WGS sequence"/>
</dbReference>
<evidence type="ECO:0008006" key="8">
    <source>
        <dbReference type="Google" id="ProtNLM"/>
    </source>
</evidence>
<dbReference type="InterPro" id="IPR036770">
    <property type="entry name" value="Ankyrin_rpt-contain_sf"/>
</dbReference>
<organism evidence="6 7">
    <name type="scientific">Botrytis hyacinthi</name>
    <dbReference type="NCBI Taxonomy" id="278943"/>
    <lineage>
        <taxon>Eukaryota</taxon>
        <taxon>Fungi</taxon>
        <taxon>Dikarya</taxon>
        <taxon>Ascomycota</taxon>
        <taxon>Pezizomycotina</taxon>
        <taxon>Leotiomycetes</taxon>
        <taxon>Helotiales</taxon>
        <taxon>Sclerotiniaceae</taxon>
        <taxon>Botrytis</taxon>
    </lineage>
</organism>
<evidence type="ECO:0000259" key="4">
    <source>
        <dbReference type="Pfam" id="PF17100"/>
    </source>
</evidence>
<comment type="caution">
    <text evidence="6">The sequence shown here is derived from an EMBL/GenBank/DDBJ whole genome shotgun (WGS) entry which is preliminary data.</text>
</comment>
<dbReference type="PROSITE" id="PS50297">
    <property type="entry name" value="ANK_REP_REGION"/>
    <property type="match status" value="1"/>
</dbReference>
<feature type="repeat" description="ANK" evidence="3">
    <location>
        <begin position="748"/>
        <end position="780"/>
    </location>
</feature>
<accession>A0A4Z1GLA7</accession>
<dbReference type="PANTHER" id="PTHR24198">
    <property type="entry name" value="ANKYRIN REPEAT AND PROTEIN KINASE DOMAIN-CONTAINING PROTEIN"/>
    <property type="match status" value="1"/>
</dbReference>
<dbReference type="Pfam" id="PF24883">
    <property type="entry name" value="NPHP3_N"/>
    <property type="match status" value="1"/>
</dbReference>